<dbReference type="HOGENOM" id="CLU_1557242_0_0_1"/>
<evidence type="ECO:0000256" key="1">
    <source>
        <dbReference type="SAM" id="MobiDB-lite"/>
    </source>
</evidence>
<dbReference type="PhylomeDB" id="T1JFF4"/>
<proteinExistence type="predicted"/>
<protein>
    <submittedName>
        <fullName evidence="2">Uncharacterized protein</fullName>
    </submittedName>
</protein>
<keyword evidence="3" id="KW-1185">Reference proteome</keyword>
<dbReference type="Proteomes" id="UP000014500">
    <property type="component" value="Unassembled WGS sequence"/>
</dbReference>
<feature type="region of interest" description="Disordered" evidence="1">
    <location>
        <begin position="53"/>
        <end position="172"/>
    </location>
</feature>
<sequence>MSLTLKRRNHCLLVGRLVSSWAETVKRRCDASSQVGADEDFVPRPSDRILVSSCLRSSQTKGSSSSAVTSDGSFKVPSNKLVKPTKSSTSSAKITDAEPNSKDDRKTKGNSGGPNGSPPADPNISNQPAKRLKTTTKTKRKSGSGRESEGESMDVNSDDDGVKGSHPRVTLP</sequence>
<accession>T1JFF4</accession>
<feature type="compositionally biased region" description="Acidic residues" evidence="1">
    <location>
        <begin position="150"/>
        <end position="159"/>
    </location>
</feature>
<evidence type="ECO:0000313" key="3">
    <source>
        <dbReference type="Proteomes" id="UP000014500"/>
    </source>
</evidence>
<organism evidence="2 3">
    <name type="scientific">Strigamia maritima</name>
    <name type="common">European centipede</name>
    <name type="synonym">Geophilus maritimus</name>
    <dbReference type="NCBI Taxonomy" id="126957"/>
    <lineage>
        <taxon>Eukaryota</taxon>
        <taxon>Metazoa</taxon>
        <taxon>Ecdysozoa</taxon>
        <taxon>Arthropoda</taxon>
        <taxon>Myriapoda</taxon>
        <taxon>Chilopoda</taxon>
        <taxon>Pleurostigmophora</taxon>
        <taxon>Geophilomorpha</taxon>
        <taxon>Linotaeniidae</taxon>
        <taxon>Strigamia</taxon>
    </lineage>
</organism>
<feature type="compositionally biased region" description="Basic and acidic residues" evidence="1">
    <location>
        <begin position="95"/>
        <end position="107"/>
    </location>
</feature>
<feature type="compositionally biased region" description="Basic residues" evidence="1">
    <location>
        <begin position="130"/>
        <end position="143"/>
    </location>
</feature>
<reference evidence="3" key="1">
    <citation type="submission" date="2011-05" db="EMBL/GenBank/DDBJ databases">
        <authorList>
            <person name="Richards S.R."/>
            <person name="Qu J."/>
            <person name="Jiang H."/>
            <person name="Jhangiani S.N."/>
            <person name="Agravi P."/>
            <person name="Goodspeed R."/>
            <person name="Gross S."/>
            <person name="Mandapat C."/>
            <person name="Jackson L."/>
            <person name="Mathew T."/>
            <person name="Pu L."/>
            <person name="Thornton R."/>
            <person name="Saada N."/>
            <person name="Wilczek-Boney K.B."/>
            <person name="Lee S."/>
            <person name="Kovar C."/>
            <person name="Wu Y."/>
            <person name="Scherer S.E."/>
            <person name="Worley K.C."/>
            <person name="Muzny D.M."/>
            <person name="Gibbs R."/>
        </authorList>
    </citation>
    <scope>NUCLEOTIDE SEQUENCE</scope>
    <source>
        <strain evidence="3">Brora</strain>
    </source>
</reference>
<dbReference type="EnsemblMetazoa" id="SMAR012568-RA">
    <property type="protein sequence ID" value="SMAR012568-PA"/>
    <property type="gene ID" value="SMAR012568"/>
</dbReference>
<dbReference type="EMBL" id="JH432158">
    <property type="status" value="NOT_ANNOTATED_CDS"/>
    <property type="molecule type" value="Genomic_DNA"/>
</dbReference>
<feature type="compositionally biased region" description="Low complexity" evidence="1">
    <location>
        <begin position="57"/>
        <end position="73"/>
    </location>
</feature>
<name>T1JFF4_STRMM</name>
<dbReference type="AlphaFoldDB" id="T1JFF4"/>
<reference evidence="2" key="2">
    <citation type="submission" date="2015-02" db="UniProtKB">
        <authorList>
            <consortium name="EnsemblMetazoa"/>
        </authorList>
    </citation>
    <scope>IDENTIFICATION</scope>
</reference>
<evidence type="ECO:0000313" key="2">
    <source>
        <dbReference type="EnsemblMetazoa" id="SMAR012568-PA"/>
    </source>
</evidence>